<dbReference type="AlphaFoldDB" id="A0AAD7FZ87"/>
<evidence type="ECO:0000313" key="2">
    <source>
        <dbReference type="EMBL" id="KAJ7647301.1"/>
    </source>
</evidence>
<feature type="compositionally biased region" description="Low complexity" evidence="1">
    <location>
        <begin position="1"/>
        <end position="31"/>
    </location>
</feature>
<comment type="caution">
    <text evidence="2">The sequence shown here is derived from an EMBL/GenBank/DDBJ whole genome shotgun (WGS) entry which is preliminary data.</text>
</comment>
<feature type="region of interest" description="Disordered" evidence="1">
    <location>
        <begin position="1"/>
        <end position="71"/>
    </location>
</feature>
<reference evidence="2" key="1">
    <citation type="submission" date="2023-03" db="EMBL/GenBank/DDBJ databases">
        <title>Massive genome expansion in bonnet fungi (Mycena s.s.) driven by repeated elements and novel gene families across ecological guilds.</title>
        <authorList>
            <consortium name="Lawrence Berkeley National Laboratory"/>
            <person name="Harder C.B."/>
            <person name="Miyauchi S."/>
            <person name="Viragh M."/>
            <person name="Kuo A."/>
            <person name="Thoen E."/>
            <person name="Andreopoulos B."/>
            <person name="Lu D."/>
            <person name="Skrede I."/>
            <person name="Drula E."/>
            <person name="Henrissat B."/>
            <person name="Morin E."/>
            <person name="Kohler A."/>
            <person name="Barry K."/>
            <person name="LaButti K."/>
            <person name="Morin E."/>
            <person name="Salamov A."/>
            <person name="Lipzen A."/>
            <person name="Mereny Z."/>
            <person name="Hegedus B."/>
            <person name="Baldrian P."/>
            <person name="Stursova M."/>
            <person name="Weitz H."/>
            <person name="Taylor A."/>
            <person name="Grigoriev I.V."/>
            <person name="Nagy L.G."/>
            <person name="Martin F."/>
            <person name="Kauserud H."/>
        </authorList>
    </citation>
    <scope>NUCLEOTIDE SEQUENCE</scope>
    <source>
        <strain evidence="2">9284</strain>
    </source>
</reference>
<dbReference type="Proteomes" id="UP001221142">
    <property type="component" value="Unassembled WGS sequence"/>
</dbReference>
<dbReference type="EMBL" id="JARKIF010000002">
    <property type="protein sequence ID" value="KAJ7647301.1"/>
    <property type="molecule type" value="Genomic_DNA"/>
</dbReference>
<organism evidence="2 3">
    <name type="scientific">Roridomyces roridus</name>
    <dbReference type="NCBI Taxonomy" id="1738132"/>
    <lineage>
        <taxon>Eukaryota</taxon>
        <taxon>Fungi</taxon>
        <taxon>Dikarya</taxon>
        <taxon>Basidiomycota</taxon>
        <taxon>Agaricomycotina</taxon>
        <taxon>Agaricomycetes</taxon>
        <taxon>Agaricomycetidae</taxon>
        <taxon>Agaricales</taxon>
        <taxon>Marasmiineae</taxon>
        <taxon>Mycenaceae</taxon>
        <taxon>Roridomyces</taxon>
    </lineage>
</organism>
<feature type="compositionally biased region" description="Basic and acidic residues" evidence="1">
    <location>
        <begin position="50"/>
        <end position="71"/>
    </location>
</feature>
<gene>
    <name evidence="2" type="ORF">FB45DRAFT_892993</name>
</gene>
<accession>A0AAD7FZ87</accession>
<evidence type="ECO:0000313" key="3">
    <source>
        <dbReference type="Proteomes" id="UP001221142"/>
    </source>
</evidence>
<name>A0AAD7FZ87_9AGAR</name>
<evidence type="ECO:0000256" key="1">
    <source>
        <dbReference type="SAM" id="MobiDB-lite"/>
    </source>
</evidence>
<sequence>MDSESSFFNSSSGGSRLLSESSFLPSSLSSSNTGPGGSDLSISELSLGDKTVRADGEELEKPSKQGKLQREEKLQNDAFLLKKLNASLKTFNDALGDVGSQNEVHILLLRVSRP</sequence>
<proteinExistence type="predicted"/>
<keyword evidence="3" id="KW-1185">Reference proteome</keyword>
<protein>
    <submittedName>
        <fullName evidence="2">Uncharacterized protein</fullName>
    </submittedName>
</protein>